<dbReference type="Pfam" id="PF00520">
    <property type="entry name" value="Ion_trans"/>
    <property type="match status" value="4"/>
</dbReference>
<feature type="compositionally biased region" description="Basic residues" evidence="22">
    <location>
        <begin position="98"/>
        <end position="108"/>
    </location>
</feature>
<evidence type="ECO:0000256" key="17">
    <source>
        <dbReference type="ARBA" id="ARBA00036239"/>
    </source>
</evidence>
<evidence type="ECO:0000256" key="3">
    <source>
        <dbReference type="ARBA" id="ARBA00022461"/>
    </source>
</evidence>
<dbReference type="FunFam" id="1.20.120.350:FF:000034">
    <property type="entry name" value="Sodium leak channel non-selective protein"/>
    <property type="match status" value="1"/>
</dbReference>
<feature type="domain" description="Ion transport" evidence="24">
    <location>
        <begin position="913"/>
        <end position="1137"/>
    </location>
</feature>
<keyword evidence="3" id="KW-0894">Sodium channel</keyword>
<feature type="domain" description="Ion transport" evidence="24">
    <location>
        <begin position="565"/>
        <end position="860"/>
    </location>
</feature>
<feature type="transmembrane region" description="Helical" evidence="23">
    <location>
        <begin position="676"/>
        <end position="692"/>
    </location>
</feature>
<evidence type="ECO:0000256" key="6">
    <source>
        <dbReference type="ARBA" id="ARBA00022737"/>
    </source>
</evidence>
<keyword evidence="5 23" id="KW-0812">Transmembrane</keyword>
<feature type="transmembrane region" description="Helical" evidence="23">
    <location>
        <begin position="1664"/>
        <end position="1690"/>
    </location>
</feature>
<feature type="transmembrane region" description="Helical" evidence="23">
    <location>
        <begin position="913"/>
        <end position="936"/>
    </location>
</feature>
<evidence type="ECO:0000256" key="19">
    <source>
        <dbReference type="ARBA" id="ARBA00074738"/>
    </source>
</evidence>
<evidence type="ECO:0000256" key="8">
    <source>
        <dbReference type="ARBA" id="ARBA00022989"/>
    </source>
</evidence>
<evidence type="ECO:0000256" key="13">
    <source>
        <dbReference type="ARBA" id="ARBA00023157"/>
    </source>
</evidence>
<evidence type="ECO:0000256" key="11">
    <source>
        <dbReference type="ARBA" id="ARBA00023065"/>
    </source>
</evidence>
<feature type="transmembrane region" description="Helical" evidence="23">
    <location>
        <begin position="1488"/>
        <end position="1505"/>
    </location>
</feature>
<evidence type="ECO:0000256" key="12">
    <source>
        <dbReference type="ARBA" id="ARBA00023136"/>
    </source>
</evidence>
<feature type="region of interest" description="Disordered" evidence="22">
    <location>
        <begin position="479"/>
        <end position="498"/>
    </location>
</feature>
<comment type="catalytic activity">
    <reaction evidence="17">
        <text>Na(+)(in) = Na(+)(out)</text>
        <dbReference type="Rhea" id="RHEA:34963"/>
        <dbReference type="ChEBI" id="CHEBI:29101"/>
    </reaction>
</comment>
<dbReference type="InterPro" id="IPR027359">
    <property type="entry name" value="Volt_channel_dom_sf"/>
</dbReference>
<evidence type="ECO:0000256" key="14">
    <source>
        <dbReference type="ARBA" id="ARBA00023180"/>
    </source>
</evidence>
<evidence type="ECO:0000256" key="16">
    <source>
        <dbReference type="ARBA" id="ARBA00023303"/>
    </source>
</evidence>
<feature type="transmembrane region" description="Helical" evidence="23">
    <location>
        <begin position="1773"/>
        <end position="1797"/>
    </location>
</feature>
<dbReference type="FunFam" id="1.20.120.350:FF:000030">
    <property type="entry name" value="sodium leak channel non-selective protein"/>
    <property type="match status" value="1"/>
</dbReference>
<keyword evidence="8 23" id="KW-1133">Transmembrane helix</keyword>
<comment type="subcellular location">
    <subcellularLocation>
        <location evidence="1">Cell membrane</location>
        <topology evidence="1">Multi-pass membrane protein</topology>
    </subcellularLocation>
</comment>
<proteinExistence type="inferred from homology"/>
<evidence type="ECO:0000256" key="21">
    <source>
        <dbReference type="ARBA" id="ARBA00082498"/>
    </source>
</evidence>
<feature type="transmembrane region" description="Helical" evidence="23">
    <location>
        <begin position="635"/>
        <end position="656"/>
    </location>
</feature>
<feature type="transmembrane region" description="Helical" evidence="23">
    <location>
        <begin position="1889"/>
        <end position="1913"/>
    </location>
</feature>
<accession>A0AAE9D472</accession>
<reference evidence="25 26" key="1">
    <citation type="submission" date="2022-05" db="EMBL/GenBank/DDBJ databases">
        <title>Chromosome-level reference genomes for two strains of Caenorhabditis briggsae: an improved platform for comparative genomics.</title>
        <authorList>
            <person name="Stevens L."/>
            <person name="Andersen E.C."/>
        </authorList>
    </citation>
    <scope>NUCLEOTIDE SEQUENCE [LARGE SCALE GENOMIC DNA]</scope>
    <source>
        <strain evidence="25">QX1410_ONT</strain>
        <tissue evidence="25">Whole-organism</tissue>
    </source>
</reference>
<feature type="domain" description="Ion transport" evidence="24">
    <location>
        <begin position="1745"/>
        <end position="2011"/>
    </location>
</feature>
<feature type="region of interest" description="Disordered" evidence="22">
    <location>
        <begin position="1"/>
        <end position="249"/>
    </location>
</feature>
<dbReference type="FunFam" id="1.10.287.70:FF:000060">
    <property type="entry name" value="Sodium leak channel non-selective protein"/>
    <property type="match status" value="1"/>
</dbReference>
<feature type="transmembrane region" description="Helical" evidence="23">
    <location>
        <begin position="1749"/>
        <end position="1767"/>
    </location>
</feature>
<keyword evidence="9" id="KW-0915">Sodium</keyword>
<feature type="transmembrane region" description="Helical" evidence="23">
    <location>
        <begin position="1037"/>
        <end position="1060"/>
    </location>
</feature>
<dbReference type="FunFam" id="1.10.287.70:FF:000066">
    <property type="entry name" value="Sodium leak channel non-selective protein"/>
    <property type="match status" value="1"/>
</dbReference>
<dbReference type="InterPro" id="IPR005821">
    <property type="entry name" value="Ion_trans_dom"/>
</dbReference>
<feature type="transmembrane region" description="Helical" evidence="23">
    <location>
        <begin position="1851"/>
        <end position="1868"/>
    </location>
</feature>
<keyword evidence="2" id="KW-0813">Transport</keyword>
<evidence type="ECO:0000256" key="15">
    <source>
        <dbReference type="ARBA" id="ARBA00023201"/>
    </source>
</evidence>
<feature type="compositionally biased region" description="Acidic residues" evidence="22">
    <location>
        <begin position="2188"/>
        <end position="2199"/>
    </location>
</feature>
<dbReference type="Gene3D" id="1.20.120.350">
    <property type="entry name" value="Voltage-gated potassium channels. Chain C"/>
    <property type="match status" value="4"/>
</dbReference>
<comment type="similarity">
    <text evidence="18">Belongs to the NALCN family.</text>
</comment>
<feature type="compositionally biased region" description="Basic and acidic residues" evidence="22">
    <location>
        <begin position="151"/>
        <end position="177"/>
    </location>
</feature>
<evidence type="ECO:0000256" key="2">
    <source>
        <dbReference type="ARBA" id="ARBA00022448"/>
    </source>
</evidence>
<keyword evidence="4" id="KW-1003">Cell membrane</keyword>
<dbReference type="Proteomes" id="UP000827892">
    <property type="component" value="Chromosome IV"/>
</dbReference>
<name>A0AAE9D472_CAEBR</name>
<keyword evidence="13" id="KW-1015">Disulfide bond</keyword>
<keyword evidence="6" id="KW-0677">Repeat</keyword>
<dbReference type="GO" id="GO:0005886">
    <property type="term" value="C:plasma membrane"/>
    <property type="evidence" value="ECO:0007669"/>
    <property type="project" value="UniProtKB-SubCell"/>
</dbReference>
<gene>
    <name evidence="25" type="ORF">L3Y34_003799</name>
</gene>
<dbReference type="FunFam" id="1.20.120.350:FF:000032">
    <property type="entry name" value="Sodium leak channel non-selective protein"/>
    <property type="match status" value="1"/>
</dbReference>
<evidence type="ECO:0000256" key="7">
    <source>
        <dbReference type="ARBA" id="ARBA00022882"/>
    </source>
</evidence>
<feature type="compositionally biased region" description="Polar residues" evidence="22">
    <location>
        <begin position="203"/>
        <end position="219"/>
    </location>
</feature>
<feature type="transmembrane region" description="Helical" evidence="23">
    <location>
        <begin position="1106"/>
        <end position="1130"/>
    </location>
</feature>
<dbReference type="Gene3D" id="1.10.287.70">
    <property type="match status" value="4"/>
</dbReference>
<dbReference type="FunFam" id="1.10.287.70:FF:000061">
    <property type="entry name" value="Sodium leak channel non-selective protein"/>
    <property type="match status" value="1"/>
</dbReference>
<feature type="transmembrane region" description="Helical" evidence="23">
    <location>
        <begin position="1550"/>
        <end position="1572"/>
    </location>
</feature>
<evidence type="ECO:0000256" key="5">
    <source>
        <dbReference type="ARBA" id="ARBA00022692"/>
    </source>
</evidence>
<feature type="transmembrane region" description="Helical" evidence="23">
    <location>
        <begin position="1817"/>
        <end position="1835"/>
    </location>
</feature>
<feature type="region of interest" description="Disordered" evidence="22">
    <location>
        <begin position="2234"/>
        <end position="2270"/>
    </location>
</feature>
<evidence type="ECO:0000256" key="22">
    <source>
        <dbReference type="SAM" id="MobiDB-lite"/>
    </source>
</evidence>
<organism evidence="25 26">
    <name type="scientific">Caenorhabditis briggsae</name>
    <dbReference type="NCBI Taxonomy" id="6238"/>
    <lineage>
        <taxon>Eukaryota</taxon>
        <taxon>Metazoa</taxon>
        <taxon>Ecdysozoa</taxon>
        <taxon>Nematoda</taxon>
        <taxon>Chromadorea</taxon>
        <taxon>Rhabditida</taxon>
        <taxon>Rhabditina</taxon>
        <taxon>Rhabditomorpha</taxon>
        <taxon>Rhabditoidea</taxon>
        <taxon>Rhabditidae</taxon>
        <taxon>Peloderinae</taxon>
        <taxon>Caenorhabditis</taxon>
    </lineage>
</organism>
<dbReference type="FunFam" id="1.10.238.10:FF:000080">
    <property type="entry name" value="Sodium leak channel non-selective protein"/>
    <property type="match status" value="1"/>
</dbReference>
<keyword evidence="10" id="KW-0175">Coiled coil</keyword>
<dbReference type="SUPFAM" id="SSF81324">
    <property type="entry name" value="Voltage-gated potassium channels"/>
    <property type="match status" value="4"/>
</dbReference>
<feature type="transmembrane region" description="Helical" evidence="23">
    <location>
        <begin position="713"/>
        <end position="733"/>
    </location>
</feature>
<keyword evidence="11" id="KW-0406">Ion transport</keyword>
<feature type="compositionally biased region" description="Basic residues" evidence="22">
    <location>
        <begin position="479"/>
        <end position="492"/>
    </location>
</feature>
<evidence type="ECO:0000256" key="18">
    <source>
        <dbReference type="ARBA" id="ARBA00061650"/>
    </source>
</evidence>
<feature type="domain" description="Ion transport" evidence="24">
    <location>
        <begin position="1414"/>
        <end position="1694"/>
    </location>
</feature>
<feature type="transmembrane region" description="Helical" evidence="23">
    <location>
        <begin position="948"/>
        <end position="972"/>
    </location>
</feature>
<sequence>MNGGGENNDFFEEKCAPPMRRGNAQQQKQGGGLPPELKPKFPKTEENPLPDLQTPPAVPDFFPGLKDGEPENPPLEGDNQTLEVPSKEVETPELQQGPKKKKKPKKPKKPDPGTALAQFVDDEPGEGNNAVGQFVDGDGAAEAKPVKKKEKPKEKPKEKVVEKEKDSKRDKEPKEMLLKQQLAAKQKQKQPKTESLRQKGKPSGNQSNRQKKTQGSQRRAGTKQVQAQTAVQPVPPAPPIKSAQKPLAPVPPVPAKPALPQAAKVTIAEKEPNEGFFRGAFAKAKKKILDMSKNPNYVPSSDTNLADETLIANEEVIKPEVVATYGAPTDYPKGVLPPKSNKNHPDKLFPGGRLFWMIRTEKPPIAKVIVMTELQAKMKINKNAFDSPLPPRTDPFTPYCKDWTILQNHDEQFGTNRIINFTIRSVCLVKARKLERERVGKVNKNPTKTKQMKITIPTYCLNYNRKGINCISRKCNQSYHRHHQHHRRQKTGRPKEMSAPTRLLVAKAAVLSSAMLARKNSSSRGAPGSAAPFGARESIAAISDMLSTQHKKPVRNSYVESERVEWALKIACTISMITVCLHTPRTIELFPSLTYIILAADFISVSIFMLDSVLRIHYEGIFRCDSSYLSNRWSQFSVFISIIHLLSFLLHCYQLIDKFFPFLHLHYRTWYGVIRSIRPFIIIRLIPLVVKFKLPKQRIEQLLKRSSQQVKNVTLFFVFFMTLYAIFGIQLFGRMDYHCVQPKTDPNNVTIMDLAIPDTMCAPEGIGGYECPAPMVCMQLNLNAKGEGFYGMFNDFGASVFTVYLAASEEGWVYVLYDCMDSLPSYLAFLYFCTLIFFLAWLVKNVFIAVITETFAEIRVQFSEMWQKKEVTLDEGFRKKLEKTEDGWRLIRLDGEVEAEGPKQKLQWMLRSMYFQCFVIIFVVLNAIGNAMFVYRHDGTDILRKHNFYIFEVAFTILFNVECIIKILCYGFRNFIRRGIFKFELILCVGSSLNCVKFFYDRNYFTYFQTFRLLRLIKASPILEDFVWKIFSPGKKLGGLVIFTIAFICCCSAISLQLFYSVPNLHHFRTFPQAFMSMFQIITQEGWTDFVVEVLRATDDNLVPFVALYFVAYHLFVTLIVLSLFVAVILDNLEMDEELKKVKQLKAREATTSMRSTLPWRLRVFEKFPTRPQMAVMRKADSDFPMPKVRGSFTHQFAVDHSLETTDSMETDFEFPKKLMKSAGKRKISKYGLTFRQVGSTSLRCSLNNLLEMSDRTRQSLSNSLSFLPHFTRSSGSLYPRRGALPKSRSMTGKFLQTAVRNKQFNMYSENGDLSRPSDSAPKKNAKQGEIDIRALQQKRQLAEITRNRIEEDMRENHPFFDRPLFLVGRASQLREFCKKLVHSKYDSQDDGINGGAKTKKRFKEIRALIGIMPYIDWAMATVTIVSCISMLFESPWPTTGENLVMYNAYLQIGDYFFVLAMTLELCVKIIANGLFFTPKAVVRDVGGVMNLFIYFTSVIFLAWMPKHVEINSLAQFLMICRAMRPLRIYTLVPHIRRVVLEFFRGFKEIVLVTILMIVVMFIFASFGVQIVGGKLAACNDPTITARENCTGVFWQKLFVTRLEVYGKDTDAMHPKIMVPRVWTNPRNFNFDHVGNAMLALFETLSFKGWNVIRDILWNRHGPWAVVFIHIYVFIGCMIGLTLFVGVVIANYTQNRGTALLTVDQRRWHDLKARLKMAQPLHVPPKPSESARLRTKLYDLTMSRGFNQAFALLVVLNSFTLVIPWNVEEEEQRATYVFTVTALAAFITMLFVVEIILKVIAYTFSGFWQSRRNRVDLLITVFGVIWIFLHFFVALPSSKVDVIVQVQLKKFTYTFGYLVVILRFFTIASRNSTLKMLMLTVVMSMFRSFFIITALFLLVLFYAYTGVILFPMVKYGMAVSKHVNFRTASEALVVLFRCLTGEDWNDIMHDCMRSAPFCYWNEGMNYWETDCGNFYGAIIYFCSFYLIITYIVRNLLVAIIMENFSLFYSSEEDALLSYADIRNFQYVWNMVDQEQKRTIPVERVKFLLRLFKGRLEVDPEKDRILFKHMCYEMERLHNGEEVSFHDVLYMLSYRSVDIRKFLQLEELLQREELEFIIEEEVAKQTIRTWLEGCLRKMRNPSQKDVEGVIPSGTGGHPVVHSSGHSSISHEETVQQRLRFESNGRNSVDTEETESSEEDTPPPIRKKAAVKNRRGSIPDVLSRTGLFQEAARKFMVGSSSEKKQVKSRSPETVQLLPKRASSEIRKGSGQPKNFHLQLNVYDLPDVEERGEDSPFSPKNLSDEFMGDHSPLVITPSLPVPSTQGSPRPLMPSETTKDIEKWWNSLVD</sequence>
<feature type="transmembrane region" description="Helical" evidence="23">
    <location>
        <begin position="1974"/>
        <end position="1992"/>
    </location>
</feature>
<evidence type="ECO:0000256" key="1">
    <source>
        <dbReference type="ARBA" id="ARBA00004651"/>
    </source>
</evidence>
<feature type="transmembrane region" description="Helical" evidence="23">
    <location>
        <begin position="823"/>
        <end position="843"/>
    </location>
</feature>
<dbReference type="PANTHER" id="PTHR46141:SF2">
    <property type="entry name" value="ION TRANSPORT DOMAIN-CONTAINING PROTEIN"/>
    <property type="match status" value="1"/>
</dbReference>
<dbReference type="PANTHER" id="PTHR46141">
    <property type="entry name" value="SODIUM LEAK CHANNEL NON-SELECTIVE PROTEIN"/>
    <property type="match status" value="1"/>
</dbReference>
<keyword evidence="14" id="KW-0325">Glycoprotein</keyword>
<evidence type="ECO:0000256" key="23">
    <source>
        <dbReference type="SAM" id="Phobius"/>
    </source>
</evidence>
<feature type="compositionally biased region" description="Low complexity" evidence="22">
    <location>
        <begin position="2156"/>
        <end position="2166"/>
    </location>
</feature>
<dbReference type="GO" id="GO:0005272">
    <property type="term" value="F:sodium channel activity"/>
    <property type="evidence" value="ECO:0007669"/>
    <property type="project" value="UniProtKB-KW"/>
</dbReference>
<evidence type="ECO:0000256" key="10">
    <source>
        <dbReference type="ARBA" id="ARBA00023054"/>
    </source>
</evidence>
<dbReference type="Gene3D" id="1.10.238.10">
    <property type="entry name" value="EF-hand"/>
    <property type="match status" value="1"/>
</dbReference>
<keyword evidence="15" id="KW-0739">Sodium transport</keyword>
<evidence type="ECO:0000259" key="24">
    <source>
        <dbReference type="Pfam" id="PF00520"/>
    </source>
</evidence>
<keyword evidence="7" id="KW-0851">Voltage-gated channel</keyword>
<feature type="region of interest" description="Disordered" evidence="22">
    <location>
        <begin position="1309"/>
        <end position="1333"/>
    </location>
</feature>
<feature type="transmembrane region" description="Helical" evidence="23">
    <location>
        <begin position="1453"/>
        <end position="1476"/>
    </location>
</feature>
<feature type="compositionally biased region" description="Basic and acidic residues" evidence="22">
    <location>
        <begin position="2167"/>
        <end position="2181"/>
    </location>
</feature>
<feature type="region of interest" description="Disordered" evidence="22">
    <location>
        <begin position="2141"/>
        <end position="2215"/>
    </location>
</feature>
<evidence type="ECO:0000256" key="9">
    <source>
        <dbReference type="ARBA" id="ARBA00023053"/>
    </source>
</evidence>
<protein>
    <recommendedName>
        <fullName evidence="19">Sodium leak channel NALCN</fullName>
    </recommendedName>
    <alternativeName>
        <fullName evidence="20">Sodium leak channel non-selective protein</fullName>
    </alternativeName>
    <alternativeName>
        <fullName evidence="21">Voltage gated channel-like protein 1</fullName>
    </alternativeName>
</protein>
<evidence type="ECO:0000313" key="25">
    <source>
        <dbReference type="EMBL" id="ULT94592.1"/>
    </source>
</evidence>
<evidence type="ECO:0000256" key="4">
    <source>
        <dbReference type="ARBA" id="ARBA00022475"/>
    </source>
</evidence>
<feature type="transmembrane region" description="Helical" evidence="23">
    <location>
        <begin position="1408"/>
        <end position="1433"/>
    </location>
</feature>
<keyword evidence="16" id="KW-0407">Ion channel</keyword>
<dbReference type="GO" id="GO:0034702">
    <property type="term" value="C:monoatomic ion channel complex"/>
    <property type="evidence" value="ECO:0007669"/>
    <property type="project" value="UniProtKB-KW"/>
</dbReference>
<evidence type="ECO:0000256" key="20">
    <source>
        <dbReference type="ARBA" id="ARBA00081688"/>
    </source>
</evidence>
<keyword evidence="12 23" id="KW-0472">Membrane</keyword>
<feature type="transmembrane region" description="Helical" evidence="23">
    <location>
        <begin position="593"/>
        <end position="614"/>
    </location>
</feature>
<dbReference type="EMBL" id="CP090894">
    <property type="protein sequence ID" value="ULT94592.1"/>
    <property type="molecule type" value="Genomic_DNA"/>
</dbReference>
<feature type="compositionally biased region" description="Basic and acidic residues" evidence="22">
    <location>
        <begin position="37"/>
        <end position="46"/>
    </location>
</feature>
<dbReference type="InterPro" id="IPR028823">
    <property type="entry name" value="NALCN"/>
</dbReference>
<feature type="compositionally biased region" description="Basic residues" evidence="22">
    <location>
        <begin position="2203"/>
        <end position="2213"/>
    </location>
</feature>
<evidence type="ECO:0000313" key="26">
    <source>
        <dbReference type="Proteomes" id="UP000827892"/>
    </source>
</evidence>
<feature type="region of interest" description="Disordered" evidence="22">
    <location>
        <begin position="2286"/>
        <end position="2334"/>
    </location>
</feature>